<evidence type="ECO:0000256" key="2">
    <source>
        <dbReference type="SAM" id="Phobius"/>
    </source>
</evidence>
<proteinExistence type="predicted"/>
<gene>
    <name evidence="3" type="ORF">NDU88_005656</name>
</gene>
<protein>
    <submittedName>
        <fullName evidence="3">Uncharacterized protein</fullName>
    </submittedName>
</protein>
<name>A0AAV7SME4_PLEWA</name>
<evidence type="ECO:0000256" key="1">
    <source>
        <dbReference type="SAM" id="MobiDB-lite"/>
    </source>
</evidence>
<reference evidence="3" key="1">
    <citation type="journal article" date="2022" name="bioRxiv">
        <title>Sequencing and chromosome-scale assembly of the giantPleurodeles waltlgenome.</title>
        <authorList>
            <person name="Brown T."/>
            <person name="Elewa A."/>
            <person name="Iarovenko S."/>
            <person name="Subramanian E."/>
            <person name="Araus A.J."/>
            <person name="Petzold A."/>
            <person name="Susuki M."/>
            <person name="Suzuki K.-i.T."/>
            <person name="Hayashi T."/>
            <person name="Toyoda A."/>
            <person name="Oliveira C."/>
            <person name="Osipova E."/>
            <person name="Leigh N.D."/>
            <person name="Simon A."/>
            <person name="Yun M.H."/>
        </authorList>
    </citation>
    <scope>NUCLEOTIDE SEQUENCE</scope>
    <source>
        <strain evidence="3">20211129_DDA</strain>
        <tissue evidence="3">Liver</tissue>
    </source>
</reference>
<organism evidence="3 4">
    <name type="scientific">Pleurodeles waltl</name>
    <name type="common">Iberian ribbed newt</name>
    <dbReference type="NCBI Taxonomy" id="8319"/>
    <lineage>
        <taxon>Eukaryota</taxon>
        <taxon>Metazoa</taxon>
        <taxon>Chordata</taxon>
        <taxon>Craniata</taxon>
        <taxon>Vertebrata</taxon>
        <taxon>Euteleostomi</taxon>
        <taxon>Amphibia</taxon>
        <taxon>Batrachia</taxon>
        <taxon>Caudata</taxon>
        <taxon>Salamandroidea</taxon>
        <taxon>Salamandridae</taxon>
        <taxon>Pleurodelinae</taxon>
        <taxon>Pleurodeles</taxon>
    </lineage>
</organism>
<dbReference type="Proteomes" id="UP001066276">
    <property type="component" value="Chromosome 4_2"/>
</dbReference>
<dbReference type="EMBL" id="JANPWB010000008">
    <property type="protein sequence ID" value="KAJ1165228.1"/>
    <property type="molecule type" value="Genomic_DNA"/>
</dbReference>
<comment type="caution">
    <text evidence="3">The sequence shown here is derived from an EMBL/GenBank/DDBJ whole genome shotgun (WGS) entry which is preliminary data.</text>
</comment>
<accession>A0AAV7SME4</accession>
<evidence type="ECO:0000313" key="4">
    <source>
        <dbReference type="Proteomes" id="UP001066276"/>
    </source>
</evidence>
<feature type="transmembrane region" description="Helical" evidence="2">
    <location>
        <begin position="94"/>
        <end position="116"/>
    </location>
</feature>
<dbReference type="AlphaFoldDB" id="A0AAV7SME4"/>
<keyword evidence="2" id="KW-1133">Transmembrane helix</keyword>
<keyword evidence="2" id="KW-0812">Transmembrane</keyword>
<keyword evidence="2" id="KW-0472">Membrane</keyword>
<keyword evidence="4" id="KW-1185">Reference proteome</keyword>
<feature type="region of interest" description="Disordered" evidence="1">
    <location>
        <begin position="1"/>
        <end position="70"/>
    </location>
</feature>
<sequence>MAERYDGSLSAPPPRPTSATRGLPGKAWRLPPSCETPSGHLPIGVGPERVSAAPAGEQGSSSGLGHGRGSAEETAWAAVRALLRRPLEFGARGALLGPLNCGFVLWALALGCLGALEE</sequence>
<evidence type="ECO:0000313" key="3">
    <source>
        <dbReference type="EMBL" id="KAJ1165228.1"/>
    </source>
</evidence>